<sequence>MSPREITVSPTAPMPRGYAFLPKGVAYKTLHCRRQTQEAGKTLYVVQANKKVLGIRVPKSIFFRVQATAKQSLPSRRLATEKRDDALVRTAATEIDKQFPKIPKTERELVLGHGFKKYSGRVGRTGQIPMPRKVVLAVIAHIRHKHTKYDEFLNNGTERDDARRAVQGKIEKMLRDWGATADFSWYFGSTSTSDMEMS</sequence>
<dbReference type="EMBL" id="MU005792">
    <property type="protein sequence ID" value="KAF2702852.1"/>
    <property type="molecule type" value="Genomic_DNA"/>
</dbReference>
<protein>
    <recommendedName>
        <fullName evidence="1">DUF2293 domain-containing protein</fullName>
    </recommendedName>
</protein>
<gene>
    <name evidence="2" type="ORF">K504DRAFT_464029</name>
</gene>
<accession>A0A6G1JRE8</accession>
<dbReference type="Pfam" id="PF10056">
    <property type="entry name" value="DUF2293"/>
    <property type="match status" value="1"/>
</dbReference>
<dbReference type="PANTHER" id="PTHR38113">
    <property type="match status" value="1"/>
</dbReference>
<organism evidence="2 3">
    <name type="scientific">Pleomassaria siparia CBS 279.74</name>
    <dbReference type="NCBI Taxonomy" id="1314801"/>
    <lineage>
        <taxon>Eukaryota</taxon>
        <taxon>Fungi</taxon>
        <taxon>Dikarya</taxon>
        <taxon>Ascomycota</taxon>
        <taxon>Pezizomycotina</taxon>
        <taxon>Dothideomycetes</taxon>
        <taxon>Pleosporomycetidae</taxon>
        <taxon>Pleosporales</taxon>
        <taxon>Pleomassariaceae</taxon>
        <taxon>Pleomassaria</taxon>
    </lineage>
</organism>
<evidence type="ECO:0000259" key="1">
    <source>
        <dbReference type="Pfam" id="PF10056"/>
    </source>
</evidence>
<dbReference type="Proteomes" id="UP000799428">
    <property type="component" value="Unassembled WGS sequence"/>
</dbReference>
<dbReference type="PANTHER" id="PTHR38113:SF2">
    <property type="entry name" value="DUF2293 DOMAIN-CONTAINING PROTEIN"/>
    <property type="match status" value="1"/>
</dbReference>
<feature type="domain" description="DUF2293" evidence="1">
    <location>
        <begin position="95"/>
        <end position="178"/>
    </location>
</feature>
<dbReference type="AlphaFoldDB" id="A0A6G1JRE8"/>
<reference evidence="2" key="1">
    <citation type="journal article" date="2020" name="Stud. Mycol.">
        <title>101 Dothideomycetes genomes: a test case for predicting lifestyles and emergence of pathogens.</title>
        <authorList>
            <person name="Haridas S."/>
            <person name="Albert R."/>
            <person name="Binder M."/>
            <person name="Bloem J."/>
            <person name="Labutti K."/>
            <person name="Salamov A."/>
            <person name="Andreopoulos B."/>
            <person name="Baker S."/>
            <person name="Barry K."/>
            <person name="Bills G."/>
            <person name="Bluhm B."/>
            <person name="Cannon C."/>
            <person name="Castanera R."/>
            <person name="Culley D."/>
            <person name="Daum C."/>
            <person name="Ezra D."/>
            <person name="Gonzalez J."/>
            <person name="Henrissat B."/>
            <person name="Kuo A."/>
            <person name="Liang C."/>
            <person name="Lipzen A."/>
            <person name="Lutzoni F."/>
            <person name="Magnuson J."/>
            <person name="Mondo S."/>
            <person name="Nolan M."/>
            <person name="Ohm R."/>
            <person name="Pangilinan J."/>
            <person name="Park H.-J."/>
            <person name="Ramirez L."/>
            <person name="Alfaro M."/>
            <person name="Sun H."/>
            <person name="Tritt A."/>
            <person name="Yoshinaga Y."/>
            <person name="Zwiers L.-H."/>
            <person name="Turgeon B."/>
            <person name="Goodwin S."/>
            <person name="Spatafora J."/>
            <person name="Crous P."/>
            <person name="Grigoriev I."/>
        </authorList>
    </citation>
    <scope>NUCLEOTIDE SEQUENCE</scope>
    <source>
        <strain evidence="2">CBS 279.74</strain>
    </source>
</reference>
<dbReference type="InterPro" id="IPR018744">
    <property type="entry name" value="DUF2293"/>
</dbReference>
<keyword evidence="3" id="KW-1185">Reference proteome</keyword>
<proteinExistence type="predicted"/>
<evidence type="ECO:0000313" key="2">
    <source>
        <dbReference type="EMBL" id="KAF2702852.1"/>
    </source>
</evidence>
<name>A0A6G1JRE8_9PLEO</name>
<dbReference type="OrthoDB" id="5381833at2759"/>
<feature type="non-terminal residue" evidence="2">
    <location>
        <position position="198"/>
    </location>
</feature>
<evidence type="ECO:0000313" key="3">
    <source>
        <dbReference type="Proteomes" id="UP000799428"/>
    </source>
</evidence>